<evidence type="ECO:0000313" key="2">
    <source>
        <dbReference type="Proteomes" id="UP001234989"/>
    </source>
</evidence>
<evidence type="ECO:0000313" key="1">
    <source>
        <dbReference type="EMBL" id="WMV20989.1"/>
    </source>
</evidence>
<protein>
    <submittedName>
        <fullName evidence="1">Uncharacterized protein</fullName>
    </submittedName>
</protein>
<sequence length="118" mass="13102">MKIFVGEIVSEKFSVLIHKFDGGYYGEEKQAVEDYVKKGIFSWPAEIADMRDSSPARTEPTTIVAKSLAFEPGASLFAPFTPISGKQRSQQNWANLFSDAGFKIIPIPGLRSIIEVYP</sequence>
<gene>
    <name evidence="1" type="ORF">MTR67_014374</name>
</gene>
<dbReference type="EMBL" id="CP133614">
    <property type="protein sequence ID" value="WMV20989.1"/>
    <property type="molecule type" value="Genomic_DNA"/>
</dbReference>
<accession>A0AAF0QJD5</accession>
<keyword evidence="2" id="KW-1185">Reference proteome</keyword>
<dbReference type="InterPro" id="IPR029063">
    <property type="entry name" value="SAM-dependent_MTases_sf"/>
</dbReference>
<proteinExistence type="predicted"/>
<dbReference type="AlphaFoldDB" id="A0AAF0QJD5"/>
<dbReference type="Gene3D" id="3.40.50.150">
    <property type="entry name" value="Vaccinia Virus protein VP39"/>
    <property type="match status" value="1"/>
</dbReference>
<name>A0AAF0QJD5_SOLVR</name>
<reference evidence="1" key="1">
    <citation type="submission" date="2023-08" db="EMBL/GenBank/DDBJ databases">
        <title>A de novo genome assembly of Solanum verrucosum Schlechtendal, a Mexican diploid species geographically isolated from the other diploid A-genome species in potato relatives.</title>
        <authorList>
            <person name="Hosaka K."/>
        </authorList>
    </citation>
    <scope>NUCLEOTIDE SEQUENCE</scope>
    <source>
        <tissue evidence="1">Young leaves</tissue>
    </source>
</reference>
<dbReference type="Proteomes" id="UP001234989">
    <property type="component" value="Chromosome 3"/>
</dbReference>
<organism evidence="1 2">
    <name type="scientific">Solanum verrucosum</name>
    <dbReference type="NCBI Taxonomy" id="315347"/>
    <lineage>
        <taxon>Eukaryota</taxon>
        <taxon>Viridiplantae</taxon>
        <taxon>Streptophyta</taxon>
        <taxon>Embryophyta</taxon>
        <taxon>Tracheophyta</taxon>
        <taxon>Spermatophyta</taxon>
        <taxon>Magnoliopsida</taxon>
        <taxon>eudicotyledons</taxon>
        <taxon>Gunneridae</taxon>
        <taxon>Pentapetalae</taxon>
        <taxon>asterids</taxon>
        <taxon>lamiids</taxon>
        <taxon>Solanales</taxon>
        <taxon>Solanaceae</taxon>
        <taxon>Solanoideae</taxon>
        <taxon>Solaneae</taxon>
        <taxon>Solanum</taxon>
    </lineage>
</organism>